<evidence type="ECO:0008006" key="3">
    <source>
        <dbReference type="Google" id="ProtNLM"/>
    </source>
</evidence>
<name>A0ABQ9P3Z5_9PEZI</name>
<dbReference type="InterPro" id="IPR038883">
    <property type="entry name" value="AN11006-like"/>
</dbReference>
<dbReference type="EMBL" id="JAPDRL010000004">
    <property type="protein sequence ID" value="KAJ9668998.1"/>
    <property type="molecule type" value="Genomic_DNA"/>
</dbReference>
<reference evidence="1" key="1">
    <citation type="submission" date="2022-10" db="EMBL/GenBank/DDBJ databases">
        <title>Culturing micro-colonial fungi from biological soil crusts in the Mojave desert and describing Neophaeococcomyces mojavensis, and introducing the new genera and species Taxawa tesnikishii.</title>
        <authorList>
            <person name="Kurbessoian T."/>
            <person name="Stajich J.E."/>
        </authorList>
    </citation>
    <scope>NUCLEOTIDE SEQUENCE</scope>
    <source>
        <strain evidence="1">TK_1</strain>
    </source>
</reference>
<keyword evidence="2" id="KW-1185">Reference proteome</keyword>
<proteinExistence type="predicted"/>
<dbReference type="Proteomes" id="UP001172684">
    <property type="component" value="Unassembled WGS sequence"/>
</dbReference>
<sequence>MRGTVVEDSLDCKALAPVGITLALDNTNRHRTGVTVSDEGGAGRPETRPFPFLKLPAELRNEIYGYYLQPEGEEKSTIVSFTKRGCCSPARYHGVNRLALSRISRQVHQEAISYLFRSFEFSFPQLFVMGHSLRRIGDGKTHLTKITVGRYKIWRGTHAADLQTLRDCKSLRHLQFENGLCKVGDVATVAPWHLEGARELKGHEIERFIEQELGVPQK</sequence>
<evidence type="ECO:0000313" key="1">
    <source>
        <dbReference type="EMBL" id="KAJ9668998.1"/>
    </source>
</evidence>
<comment type="caution">
    <text evidence="1">The sequence shown here is derived from an EMBL/GenBank/DDBJ whole genome shotgun (WGS) entry which is preliminary data.</text>
</comment>
<dbReference type="PANTHER" id="PTHR42085:SF2">
    <property type="entry name" value="F-BOX DOMAIN-CONTAINING PROTEIN"/>
    <property type="match status" value="1"/>
</dbReference>
<accession>A0ABQ9P3Z5</accession>
<protein>
    <recommendedName>
        <fullName evidence="3">F-box domain-containing protein</fullName>
    </recommendedName>
</protein>
<gene>
    <name evidence="1" type="ORF">H2201_000824</name>
</gene>
<evidence type="ECO:0000313" key="2">
    <source>
        <dbReference type="Proteomes" id="UP001172684"/>
    </source>
</evidence>
<dbReference type="PANTHER" id="PTHR42085">
    <property type="entry name" value="F-BOX DOMAIN-CONTAINING PROTEIN"/>
    <property type="match status" value="1"/>
</dbReference>
<organism evidence="1 2">
    <name type="scientific">Coniosporium apollinis</name>
    <dbReference type="NCBI Taxonomy" id="61459"/>
    <lineage>
        <taxon>Eukaryota</taxon>
        <taxon>Fungi</taxon>
        <taxon>Dikarya</taxon>
        <taxon>Ascomycota</taxon>
        <taxon>Pezizomycotina</taxon>
        <taxon>Dothideomycetes</taxon>
        <taxon>Dothideomycetes incertae sedis</taxon>
        <taxon>Coniosporium</taxon>
    </lineage>
</organism>